<feature type="region of interest" description="Disordered" evidence="1">
    <location>
        <begin position="317"/>
        <end position="336"/>
    </location>
</feature>
<dbReference type="Pfam" id="PF13489">
    <property type="entry name" value="Methyltransf_23"/>
    <property type="match status" value="1"/>
</dbReference>
<dbReference type="CDD" id="cd02440">
    <property type="entry name" value="AdoMet_MTases"/>
    <property type="match status" value="1"/>
</dbReference>
<protein>
    <recommendedName>
        <fullName evidence="4">S-adenosyl-L-methionine-dependent methyltransferase</fullName>
    </recommendedName>
</protein>
<feature type="compositionally biased region" description="Polar residues" evidence="1">
    <location>
        <begin position="289"/>
        <end position="302"/>
    </location>
</feature>
<evidence type="ECO:0000313" key="3">
    <source>
        <dbReference type="Proteomes" id="UP000254866"/>
    </source>
</evidence>
<dbReference type="EMBL" id="NPIC01000007">
    <property type="protein sequence ID" value="RDL34327.1"/>
    <property type="molecule type" value="Genomic_DNA"/>
</dbReference>
<sequence>MQDNKAPPFGGTEETGDVTSGTTSLQPQEFQSRQDDVSHPPGHTHVSQAPLNPTHQEPEAYQTIHENPHSQYQTVSQTADTHHPHQQSQPPRAEELPLLEPTVYCEQTARIAPDHRQVSQIDATDDILQPTLADKPHQIGQSEMETETGASHTAEPSRTNVAYLASQIETGTQDTSQPPRVDTPPSQRWRSNLPPAVDEGIYQAHQIPLDPRADGEPQPNQDDPANSTHHAQASDIRNQAHQSADSDLVHIHESGGDESMPGVESLSTNYGVNGPLAVDQIVQPDEDSNSPWSAESSRSNQTDSAYQFYQAHYGYQDTEMDTGPEAPQGLPSDRNTEKVGLVGEHQQLSSEAQPEGSNTHSADDVVLPDDGYYPTSLHVDSEMSDTDSAIGTDIQSSTMSLRSSLYESIQENGRSYHKYKEGQYFLPNDDVEQDRLNLQHHLWTLTLDGRLHLAPVEDPQRVLDIGTGTGLWALEYAERNPSAMVIGTDLSAIQPEYVPPNCQFEIDDAEDEWTYNQTFDFIHGRMLFSCFQNPAEVFKRAFQATSPGGYFEMQDVLFKISSIDGSGDGSAVERWNHKICLAAKKIGRDWHCAGNYAQWMRDAGFEGVVERQLKWPSNTWPKGKKQKLLGMWSMANSLDGLSAISMALMTRAYGMTREEVEVEMVEVRKDIKDKSLHGFVPVYVVYGRKPAL</sequence>
<dbReference type="SUPFAM" id="SSF53335">
    <property type="entry name" value="S-adenosyl-L-methionine-dependent methyltransferases"/>
    <property type="match status" value="1"/>
</dbReference>
<dbReference type="OrthoDB" id="2013972at2759"/>
<dbReference type="STRING" id="2656787.A0A370TGJ3"/>
<feature type="compositionally biased region" description="Polar residues" evidence="1">
    <location>
        <begin position="69"/>
        <end position="79"/>
    </location>
</feature>
<feature type="compositionally biased region" description="Polar residues" evidence="1">
    <location>
        <begin position="218"/>
        <end position="245"/>
    </location>
</feature>
<comment type="caution">
    <text evidence="2">The sequence shown here is derived from an EMBL/GenBank/DDBJ whole genome shotgun (WGS) entry which is preliminary data.</text>
</comment>
<accession>A0A370TGJ3</accession>
<evidence type="ECO:0000313" key="2">
    <source>
        <dbReference type="EMBL" id="RDL34327.1"/>
    </source>
</evidence>
<dbReference type="PANTHER" id="PTHR43591:SF102">
    <property type="entry name" value="S-ADENOSYL-L-METHIONINE-DEPENDENT METHYLTRANSFERASE"/>
    <property type="match status" value="1"/>
</dbReference>
<feature type="compositionally biased region" description="Polar residues" evidence="1">
    <location>
        <begin position="45"/>
        <end position="55"/>
    </location>
</feature>
<dbReference type="Gene3D" id="3.40.50.150">
    <property type="entry name" value="Vaccinia Virus protein VP39"/>
    <property type="match status" value="1"/>
</dbReference>
<evidence type="ECO:0000256" key="1">
    <source>
        <dbReference type="SAM" id="MobiDB-lite"/>
    </source>
</evidence>
<keyword evidence="3" id="KW-1185">Reference proteome</keyword>
<organism evidence="2 3">
    <name type="scientific">Venustampulla echinocandica</name>
    <dbReference type="NCBI Taxonomy" id="2656787"/>
    <lineage>
        <taxon>Eukaryota</taxon>
        <taxon>Fungi</taxon>
        <taxon>Dikarya</taxon>
        <taxon>Ascomycota</taxon>
        <taxon>Pezizomycotina</taxon>
        <taxon>Leotiomycetes</taxon>
        <taxon>Helotiales</taxon>
        <taxon>Pleuroascaceae</taxon>
        <taxon>Venustampulla</taxon>
    </lineage>
</organism>
<proteinExistence type="predicted"/>
<feature type="region of interest" description="Disordered" evidence="1">
    <location>
        <begin position="346"/>
        <end position="365"/>
    </location>
</feature>
<dbReference type="AlphaFoldDB" id="A0A370TGJ3"/>
<feature type="compositionally biased region" description="Polar residues" evidence="1">
    <location>
        <begin position="139"/>
        <end position="160"/>
    </location>
</feature>
<dbReference type="GO" id="GO:0008168">
    <property type="term" value="F:methyltransferase activity"/>
    <property type="evidence" value="ECO:0007669"/>
    <property type="project" value="TreeGrafter"/>
</dbReference>
<dbReference type="InterPro" id="IPR029063">
    <property type="entry name" value="SAM-dependent_MTases_sf"/>
</dbReference>
<dbReference type="GeneID" id="43600304"/>
<feature type="region of interest" description="Disordered" evidence="1">
    <location>
        <begin position="1"/>
        <end position="194"/>
    </location>
</feature>
<evidence type="ECO:0008006" key="4">
    <source>
        <dbReference type="Google" id="ProtNLM"/>
    </source>
</evidence>
<reference evidence="2 3" key="1">
    <citation type="journal article" date="2018" name="IMA Fungus">
        <title>IMA Genome-F 9: Draft genome sequence of Annulohypoxylon stygium, Aspergillus mulundensis, Berkeleyomyces basicola (syn. Thielaviopsis basicola), Ceratocystis smalleyi, two Cercospora beticola strains, Coleophoma cylindrospora, Fusarium fracticaudum, Phialophora cf. hyalina, and Morchella septimelata.</title>
        <authorList>
            <person name="Wingfield B.D."/>
            <person name="Bills G.F."/>
            <person name="Dong Y."/>
            <person name="Huang W."/>
            <person name="Nel W.J."/>
            <person name="Swalarsk-Parry B.S."/>
            <person name="Vaghefi N."/>
            <person name="Wilken P.M."/>
            <person name="An Z."/>
            <person name="de Beer Z.W."/>
            <person name="De Vos L."/>
            <person name="Chen L."/>
            <person name="Duong T.A."/>
            <person name="Gao Y."/>
            <person name="Hammerbacher A."/>
            <person name="Kikkert J.R."/>
            <person name="Li Y."/>
            <person name="Li H."/>
            <person name="Li K."/>
            <person name="Li Q."/>
            <person name="Liu X."/>
            <person name="Ma X."/>
            <person name="Naidoo K."/>
            <person name="Pethybridge S.J."/>
            <person name="Sun J."/>
            <person name="Steenkamp E.T."/>
            <person name="van der Nest M.A."/>
            <person name="van Wyk S."/>
            <person name="Wingfield M.J."/>
            <person name="Xiong C."/>
            <person name="Yue Q."/>
            <person name="Zhang X."/>
        </authorList>
    </citation>
    <scope>NUCLEOTIDE SEQUENCE [LARGE SCALE GENOMIC DNA]</scope>
    <source>
        <strain evidence="2 3">BP 5553</strain>
    </source>
</reference>
<dbReference type="PANTHER" id="PTHR43591">
    <property type="entry name" value="METHYLTRANSFERASE"/>
    <property type="match status" value="1"/>
</dbReference>
<gene>
    <name evidence="2" type="ORF">BP5553_07455</name>
</gene>
<name>A0A370TGJ3_9HELO</name>
<feature type="compositionally biased region" description="Polar residues" evidence="1">
    <location>
        <begin position="17"/>
        <end position="31"/>
    </location>
</feature>
<feature type="region of interest" description="Disordered" evidence="1">
    <location>
        <begin position="209"/>
        <end position="302"/>
    </location>
</feature>
<feature type="compositionally biased region" description="Polar residues" evidence="1">
    <location>
        <begin position="346"/>
        <end position="360"/>
    </location>
</feature>
<feature type="compositionally biased region" description="Polar residues" evidence="1">
    <location>
        <begin position="167"/>
        <end position="190"/>
    </location>
</feature>
<dbReference type="Proteomes" id="UP000254866">
    <property type="component" value="Unassembled WGS sequence"/>
</dbReference>
<dbReference type="RefSeq" id="XP_031867309.1">
    <property type="nucleotide sequence ID" value="XM_032016078.1"/>
</dbReference>